<dbReference type="Pfam" id="PF05699">
    <property type="entry name" value="Dimer_Tnp_hAT"/>
    <property type="match status" value="1"/>
</dbReference>
<name>A0A0C9SVL9_PLICR</name>
<dbReference type="OrthoDB" id="3241084at2759"/>
<dbReference type="AlphaFoldDB" id="A0A0C9SVL9"/>
<dbReference type="SUPFAM" id="SSF53098">
    <property type="entry name" value="Ribonuclease H-like"/>
    <property type="match status" value="1"/>
</dbReference>
<gene>
    <name evidence="2" type="ORF">PLICRDRAFT_119798</name>
</gene>
<organism evidence="2 3">
    <name type="scientific">Plicaturopsis crispa FD-325 SS-3</name>
    <dbReference type="NCBI Taxonomy" id="944288"/>
    <lineage>
        <taxon>Eukaryota</taxon>
        <taxon>Fungi</taxon>
        <taxon>Dikarya</taxon>
        <taxon>Basidiomycota</taxon>
        <taxon>Agaricomycotina</taxon>
        <taxon>Agaricomycetes</taxon>
        <taxon>Agaricomycetidae</taxon>
        <taxon>Amylocorticiales</taxon>
        <taxon>Amylocorticiaceae</taxon>
        <taxon>Plicatura</taxon>
        <taxon>Plicaturopsis crispa</taxon>
    </lineage>
</organism>
<sequence>FPLLYRIALDVLPAQASAVPCERVFSSSAETDTKRRNSLSPTMMEALQILKFSFRTDRLDF</sequence>
<evidence type="ECO:0000313" key="2">
    <source>
        <dbReference type="EMBL" id="KII83130.1"/>
    </source>
</evidence>
<accession>A0A0C9SVL9</accession>
<dbReference type="EMBL" id="KN832582">
    <property type="protein sequence ID" value="KII83130.1"/>
    <property type="molecule type" value="Genomic_DNA"/>
</dbReference>
<dbReference type="GO" id="GO:0046983">
    <property type="term" value="F:protein dimerization activity"/>
    <property type="evidence" value="ECO:0007669"/>
    <property type="project" value="InterPro"/>
</dbReference>
<reference evidence="2 3" key="1">
    <citation type="submission" date="2014-06" db="EMBL/GenBank/DDBJ databases">
        <title>Evolutionary Origins and Diversification of the Mycorrhizal Mutualists.</title>
        <authorList>
            <consortium name="DOE Joint Genome Institute"/>
            <consortium name="Mycorrhizal Genomics Consortium"/>
            <person name="Kohler A."/>
            <person name="Kuo A."/>
            <person name="Nagy L.G."/>
            <person name="Floudas D."/>
            <person name="Copeland A."/>
            <person name="Barry K.W."/>
            <person name="Cichocki N."/>
            <person name="Veneault-Fourrey C."/>
            <person name="LaButti K."/>
            <person name="Lindquist E.A."/>
            <person name="Lipzen A."/>
            <person name="Lundell T."/>
            <person name="Morin E."/>
            <person name="Murat C."/>
            <person name="Riley R."/>
            <person name="Ohm R."/>
            <person name="Sun H."/>
            <person name="Tunlid A."/>
            <person name="Henrissat B."/>
            <person name="Grigoriev I.V."/>
            <person name="Hibbett D.S."/>
            <person name="Martin F."/>
        </authorList>
    </citation>
    <scope>NUCLEOTIDE SEQUENCE [LARGE SCALE GENOMIC DNA]</scope>
    <source>
        <strain evidence="2 3">FD-325 SS-3</strain>
    </source>
</reference>
<protein>
    <recommendedName>
        <fullName evidence="1">HAT C-terminal dimerisation domain-containing protein</fullName>
    </recommendedName>
</protein>
<dbReference type="InterPro" id="IPR008906">
    <property type="entry name" value="HATC_C_dom"/>
</dbReference>
<feature type="non-terminal residue" evidence="2">
    <location>
        <position position="1"/>
    </location>
</feature>
<feature type="domain" description="HAT C-terminal dimerisation" evidence="1">
    <location>
        <begin position="1"/>
        <end position="51"/>
    </location>
</feature>
<evidence type="ECO:0000313" key="3">
    <source>
        <dbReference type="Proteomes" id="UP000053263"/>
    </source>
</evidence>
<dbReference type="Proteomes" id="UP000053263">
    <property type="component" value="Unassembled WGS sequence"/>
</dbReference>
<dbReference type="InterPro" id="IPR012337">
    <property type="entry name" value="RNaseH-like_sf"/>
</dbReference>
<evidence type="ECO:0000259" key="1">
    <source>
        <dbReference type="Pfam" id="PF05699"/>
    </source>
</evidence>
<dbReference type="HOGENOM" id="CLU_009123_15_4_1"/>
<keyword evidence="3" id="KW-1185">Reference proteome</keyword>
<proteinExistence type="predicted"/>